<proteinExistence type="predicted"/>
<keyword evidence="3" id="KW-1185">Reference proteome</keyword>
<feature type="coiled-coil region" evidence="1">
    <location>
        <begin position="87"/>
        <end position="121"/>
    </location>
</feature>
<dbReference type="RefSeq" id="WP_344559529.1">
    <property type="nucleotide sequence ID" value="NZ_BAAANS010000121.1"/>
</dbReference>
<comment type="caution">
    <text evidence="2">The sequence shown here is derived from an EMBL/GenBank/DDBJ whole genome shotgun (WGS) entry which is preliminary data.</text>
</comment>
<evidence type="ECO:0000256" key="1">
    <source>
        <dbReference type="SAM" id="Coils"/>
    </source>
</evidence>
<evidence type="ECO:0000313" key="2">
    <source>
        <dbReference type="EMBL" id="GAA2126369.1"/>
    </source>
</evidence>
<evidence type="ECO:0000313" key="3">
    <source>
        <dbReference type="Proteomes" id="UP001500897"/>
    </source>
</evidence>
<gene>
    <name evidence="2" type="ORF">GCM10009759_78740</name>
</gene>
<name>A0ABN2YFE5_9ACTN</name>
<reference evidence="2 3" key="1">
    <citation type="journal article" date="2019" name="Int. J. Syst. Evol. Microbiol.">
        <title>The Global Catalogue of Microorganisms (GCM) 10K type strain sequencing project: providing services to taxonomists for standard genome sequencing and annotation.</title>
        <authorList>
            <consortium name="The Broad Institute Genomics Platform"/>
            <consortium name="The Broad Institute Genome Sequencing Center for Infectious Disease"/>
            <person name="Wu L."/>
            <person name="Ma J."/>
        </authorList>
    </citation>
    <scope>NUCLEOTIDE SEQUENCE [LARGE SCALE GENOMIC DNA]</scope>
    <source>
        <strain evidence="2 3">JCM 14559</strain>
    </source>
</reference>
<dbReference type="Proteomes" id="UP001500897">
    <property type="component" value="Unassembled WGS sequence"/>
</dbReference>
<keyword evidence="1" id="KW-0175">Coiled coil</keyword>
<organism evidence="2 3">
    <name type="scientific">Kitasatospora saccharophila</name>
    <dbReference type="NCBI Taxonomy" id="407973"/>
    <lineage>
        <taxon>Bacteria</taxon>
        <taxon>Bacillati</taxon>
        <taxon>Actinomycetota</taxon>
        <taxon>Actinomycetes</taxon>
        <taxon>Kitasatosporales</taxon>
        <taxon>Streptomycetaceae</taxon>
        <taxon>Kitasatospora</taxon>
    </lineage>
</organism>
<protein>
    <submittedName>
        <fullName evidence="2">Uncharacterized protein</fullName>
    </submittedName>
</protein>
<accession>A0ABN2YFE5</accession>
<sequence>MKHAYTIQVTLDAGTTWQNHAADPCGIQETDATAARLASDLLNEAFEVRLKMDGTEPLGELRCCVWDGPHAQGAPAAVASSGTDLQWEALERTLSEVADDLAHFEEEKRQADQAAASAQTAILNARRRLENLALAGLRSNMPQVMIAHGARRSREWVRRLQDDGTVSMADDLRAAVLEQGGTWNAKRAVDALAAAGHDTDEKGARAVLRKLAADRTTIKVHPTSAIYEANPDQP</sequence>
<dbReference type="EMBL" id="BAAANS010000121">
    <property type="protein sequence ID" value="GAA2126369.1"/>
    <property type="molecule type" value="Genomic_DNA"/>
</dbReference>